<dbReference type="Proteomes" id="UP000598820">
    <property type="component" value="Unassembled WGS sequence"/>
</dbReference>
<dbReference type="RefSeq" id="WP_190889298.1">
    <property type="nucleotide sequence ID" value="NZ_JACWZY010000022.1"/>
</dbReference>
<gene>
    <name evidence="1" type="ORF">IC229_22585</name>
</gene>
<reference evidence="1" key="1">
    <citation type="submission" date="2020-09" db="EMBL/GenBank/DDBJ databases">
        <authorList>
            <person name="Kim M.K."/>
        </authorList>
    </citation>
    <scope>NUCLEOTIDE SEQUENCE</scope>
    <source>
        <strain evidence="1">BT702</strain>
    </source>
</reference>
<accession>A0A926XYX2</accession>
<protein>
    <submittedName>
        <fullName evidence="1">Uncharacterized protein</fullName>
    </submittedName>
</protein>
<evidence type="ECO:0000313" key="2">
    <source>
        <dbReference type="Proteomes" id="UP000598820"/>
    </source>
</evidence>
<proteinExistence type="predicted"/>
<dbReference type="EMBL" id="JACWZY010000022">
    <property type="protein sequence ID" value="MBD2703449.1"/>
    <property type="molecule type" value="Genomic_DNA"/>
</dbReference>
<sequence>MKVALKNTSEWSDYVFAGTYQLKGLREVENYIKTHKHGHRWSRVSR</sequence>
<keyword evidence="2" id="KW-1185">Reference proteome</keyword>
<name>A0A926XYX2_9BACT</name>
<comment type="caution">
    <text evidence="1">The sequence shown here is derived from an EMBL/GenBank/DDBJ whole genome shotgun (WGS) entry which is preliminary data.</text>
</comment>
<evidence type="ECO:0000313" key="1">
    <source>
        <dbReference type="EMBL" id="MBD2703449.1"/>
    </source>
</evidence>
<dbReference type="AlphaFoldDB" id="A0A926XYX2"/>
<organism evidence="1 2">
    <name type="scientific">Spirosoma profusum</name>
    <dbReference type="NCBI Taxonomy" id="2771354"/>
    <lineage>
        <taxon>Bacteria</taxon>
        <taxon>Pseudomonadati</taxon>
        <taxon>Bacteroidota</taxon>
        <taxon>Cytophagia</taxon>
        <taxon>Cytophagales</taxon>
        <taxon>Cytophagaceae</taxon>
        <taxon>Spirosoma</taxon>
    </lineage>
</organism>